<accession>A0A9P4LER9</accession>
<evidence type="ECO:0000313" key="1">
    <source>
        <dbReference type="EMBL" id="KAF1851647.1"/>
    </source>
</evidence>
<keyword evidence="2" id="KW-1185">Reference proteome</keyword>
<dbReference type="RefSeq" id="XP_040794210.1">
    <property type="nucleotide sequence ID" value="XM_040936441.1"/>
</dbReference>
<reference evidence="1" key="1">
    <citation type="submission" date="2020-01" db="EMBL/GenBank/DDBJ databases">
        <authorList>
            <consortium name="DOE Joint Genome Institute"/>
            <person name="Haridas S."/>
            <person name="Albert R."/>
            <person name="Binder M."/>
            <person name="Bloem J."/>
            <person name="Labutti K."/>
            <person name="Salamov A."/>
            <person name="Andreopoulos B."/>
            <person name="Baker S.E."/>
            <person name="Barry K."/>
            <person name="Bills G."/>
            <person name="Bluhm B.H."/>
            <person name="Cannon C."/>
            <person name="Castanera R."/>
            <person name="Culley D.E."/>
            <person name="Daum C."/>
            <person name="Ezra D."/>
            <person name="Gonzalez J.B."/>
            <person name="Henrissat B."/>
            <person name="Kuo A."/>
            <person name="Liang C."/>
            <person name="Lipzen A."/>
            <person name="Lutzoni F."/>
            <person name="Magnuson J."/>
            <person name="Mondo S."/>
            <person name="Nolan M."/>
            <person name="Ohm R."/>
            <person name="Pangilinan J."/>
            <person name="Park H.-J."/>
            <person name="Ramirez L."/>
            <person name="Alfaro M."/>
            <person name="Sun H."/>
            <person name="Tritt A."/>
            <person name="Yoshinaga Y."/>
            <person name="Zwiers L.-H."/>
            <person name="Turgeon B.G."/>
            <person name="Goodwin S.B."/>
            <person name="Spatafora J.W."/>
            <person name="Crous P.W."/>
            <person name="Grigoriev I.V."/>
        </authorList>
    </citation>
    <scope>NUCLEOTIDE SEQUENCE</scope>
    <source>
        <strain evidence="1">CBS 394.84</strain>
    </source>
</reference>
<gene>
    <name evidence="1" type="ORF">K460DRAFT_401662</name>
</gene>
<sequence length="238" mass="27367">MAPPPKPGLACKLWSPTNNKCVSMNSERTGAEICGYCRTLDPCVLMTLIAPDDMEGLSQLDAIRKSREAKEVAACEQDLLICAMENPSFEGEEWRLAFRPKQKNKACLLLQQPGLDEYCLCKACIVNEKGSVWWERWVRDMDFLSTPEFRIKFECIWADDTYKEETWRALLLDKDGKRKNSCSEEIPAKMPGSMCHECFWAFKELDDGAVWESFLDVFWYNGCLRSMYERDPGLLVVV</sequence>
<dbReference type="EMBL" id="ML976614">
    <property type="protein sequence ID" value="KAF1851647.1"/>
    <property type="molecule type" value="Genomic_DNA"/>
</dbReference>
<proteinExistence type="predicted"/>
<name>A0A9P4LER9_9PLEO</name>
<dbReference type="AlphaFoldDB" id="A0A9P4LER9"/>
<dbReference type="GeneID" id="63853691"/>
<protein>
    <submittedName>
        <fullName evidence="1">Uncharacterized protein</fullName>
    </submittedName>
</protein>
<dbReference type="Proteomes" id="UP000800039">
    <property type="component" value="Unassembled WGS sequence"/>
</dbReference>
<evidence type="ECO:0000313" key="2">
    <source>
        <dbReference type="Proteomes" id="UP000800039"/>
    </source>
</evidence>
<comment type="caution">
    <text evidence="1">The sequence shown here is derived from an EMBL/GenBank/DDBJ whole genome shotgun (WGS) entry which is preliminary data.</text>
</comment>
<organism evidence="1 2">
    <name type="scientific">Cucurbitaria berberidis CBS 394.84</name>
    <dbReference type="NCBI Taxonomy" id="1168544"/>
    <lineage>
        <taxon>Eukaryota</taxon>
        <taxon>Fungi</taxon>
        <taxon>Dikarya</taxon>
        <taxon>Ascomycota</taxon>
        <taxon>Pezizomycotina</taxon>
        <taxon>Dothideomycetes</taxon>
        <taxon>Pleosporomycetidae</taxon>
        <taxon>Pleosporales</taxon>
        <taxon>Pleosporineae</taxon>
        <taxon>Cucurbitariaceae</taxon>
        <taxon>Cucurbitaria</taxon>
    </lineage>
</organism>